<comment type="caution">
    <text evidence="1">The sequence shown here is derived from an EMBL/GenBank/DDBJ whole genome shotgun (WGS) entry which is preliminary data.</text>
</comment>
<evidence type="ECO:0000313" key="1">
    <source>
        <dbReference type="EMBL" id="EFU43364.1"/>
    </source>
</evidence>
<dbReference type="AlphaFoldDB" id="A0A2R9T1D3"/>
<reference evidence="1 2" key="1">
    <citation type="journal article" date="2010" name="BMC Genomics">
        <title>Genome sequence of the pattern forming Paenibacillus vortex bacterium reveals potential for thriving in complex environments.</title>
        <authorList>
            <person name="Sirota-Madi A."/>
            <person name="Olender T."/>
            <person name="Helman Y."/>
            <person name="Ingham C."/>
            <person name="Brainis I."/>
            <person name="Roth D."/>
            <person name="Hagi E."/>
            <person name="Brodsky L."/>
            <person name="Leshkowitz D."/>
            <person name="Galatenko V."/>
            <person name="Nikolaev V."/>
            <person name="Mugasimangalam R.C."/>
            <person name="Bransburg-Zabary S."/>
            <person name="Gutnick D.L."/>
            <person name="Lancet D."/>
            <person name="Ben-Jacob E."/>
        </authorList>
    </citation>
    <scope>NUCLEOTIDE SEQUENCE [LARGE SCALE GENOMIC DNA]</scope>
    <source>
        <strain evidence="1 2">V453</strain>
    </source>
</reference>
<name>A0A2R9T1D3_9BACL</name>
<accession>A0A2R9T1D3</accession>
<gene>
    <name evidence="1" type="ORF">PVOR_03345</name>
</gene>
<organism evidence="1 2">
    <name type="scientific">Paenibacillus vortex V453</name>
    <dbReference type="NCBI Taxonomy" id="715225"/>
    <lineage>
        <taxon>Bacteria</taxon>
        <taxon>Bacillati</taxon>
        <taxon>Bacillota</taxon>
        <taxon>Bacilli</taxon>
        <taxon>Bacillales</taxon>
        <taxon>Paenibacillaceae</taxon>
        <taxon>Paenibacillus</taxon>
    </lineage>
</organism>
<dbReference type="Proteomes" id="UP000003094">
    <property type="component" value="Unassembled WGS sequence"/>
</dbReference>
<protein>
    <submittedName>
        <fullName evidence="1">Uncharacterized protein</fullName>
    </submittedName>
</protein>
<dbReference type="EMBL" id="ADHJ01000006">
    <property type="protein sequence ID" value="EFU43364.1"/>
    <property type="molecule type" value="Genomic_DNA"/>
</dbReference>
<proteinExistence type="predicted"/>
<dbReference type="KEGG" id="pvo:PVOR_03345"/>
<keyword evidence="2" id="KW-1185">Reference proteome</keyword>
<sequence>MEIQASPELDLDNPTWGALFLTLRSTFVQSDTGSIIR</sequence>
<evidence type="ECO:0000313" key="2">
    <source>
        <dbReference type="Proteomes" id="UP000003094"/>
    </source>
</evidence>